<evidence type="ECO:0000256" key="1">
    <source>
        <dbReference type="SAM" id="SignalP"/>
    </source>
</evidence>
<sequence length="277" mass="30702">FGCKLPLILSSSSLSEMTLLVIFLASLAMTSAHWQTCECEWSKTQFTDPVFNCPLDNFCSDSLVPTSCGRFCHESGSLHTMPFYANDVDNIYKKFNCVGPYFDAKDYGSFFCAYSTPSKVLSSSNACKIPLFACEGCYQYKKLKYFDYNATLFQVLCETGVLQYTYSDNTTDEFNGRLFLNKSTCVLTGGNNASKTITSVSCKSKPNEIDACVVQGGSPAGITGHCKYGTCWLYCENRKQLSFQKYGKGSRINIDLLPCENGTSIYGEHEASNLQCN</sequence>
<feature type="non-terminal residue" evidence="2">
    <location>
        <position position="1"/>
    </location>
</feature>
<dbReference type="Proteomes" id="UP001432322">
    <property type="component" value="Unassembled WGS sequence"/>
</dbReference>
<accession>A0AAV5W827</accession>
<name>A0AAV5W827_9BILA</name>
<evidence type="ECO:0000313" key="3">
    <source>
        <dbReference type="Proteomes" id="UP001432322"/>
    </source>
</evidence>
<keyword evidence="3" id="KW-1185">Reference proteome</keyword>
<keyword evidence="1" id="KW-0732">Signal</keyword>
<feature type="chain" id="PRO_5043338544" evidence="1">
    <location>
        <begin position="33"/>
        <end position="277"/>
    </location>
</feature>
<reference evidence="2" key="1">
    <citation type="submission" date="2023-10" db="EMBL/GenBank/DDBJ databases">
        <title>Genome assembly of Pristionchus species.</title>
        <authorList>
            <person name="Yoshida K."/>
            <person name="Sommer R.J."/>
        </authorList>
    </citation>
    <scope>NUCLEOTIDE SEQUENCE</scope>
    <source>
        <strain evidence="2">RS5133</strain>
    </source>
</reference>
<dbReference type="EMBL" id="BTSY01000005">
    <property type="protein sequence ID" value="GMT26770.1"/>
    <property type="molecule type" value="Genomic_DNA"/>
</dbReference>
<gene>
    <name evidence="2" type="ORF">PFISCL1PPCAC_18067</name>
</gene>
<protein>
    <submittedName>
        <fullName evidence="2">Uncharacterized protein</fullName>
    </submittedName>
</protein>
<feature type="signal peptide" evidence="1">
    <location>
        <begin position="1"/>
        <end position="32"/>
    </location>
</feature>
<comment type="caution">
    <text evidence="2">The sequence shown here is derived from an EMBL/GenBank/DDBJ whole genome shotgun (WGS) entry which is preliminary data.</text>
</comment>
<evidence type="ECO:0000313" key="2">
    <source>
        <dbReference type="EMBL" id="GMT26770.1"/>
    </source>
</evidence>
<dbReference type="AlphaFoldDB" id="A0AAV5W827"/>
<proteinExistence type="predicted"/>
<organism evidence="2 3">
    <name type="scientific">Pristionchus fissidentatus</name>
    <dbReference type="NCBI Taxonomy" id="1538716"/>
    <lineage>
        <taxon>Eukaryota</taxon>
        <taxon>Metazoa</taxon>
        <taxon>Ecdysozoa</taxon>
        <taxon>Nematoda</taxon>
        <taxon>Chromadorea</taxon>
        <taxon>Rhabditida</taxon>
        <taxon>Rhabditina</taxon>
        <taxon>Diplogasteromorpha</taxon>
        <taxon>Diplogasteroidea</taxon>
        <taxon>Neodiplogasteridae</taxon>
        <taxon>Pristionchus</taxon>
    </lineage>
</organism>